<evidence type="ECO:0000313" key="1">
    <source>
        <dbReference type="EMBL" id="GAJ17586.1"/>
    </source>
</evidence>
<comment type="caution">
    <text evidence="1">The sequence shown here is derived from an EMBL/GenBank/DDBJ whole genome shotgun (WGS) entry which is preliminary data.</text>
</comment>
<proteinExistence type="predicted"/>
<reference evidence="1" key="1">
    <citation type="journal article" date="2014" name="Front. Microbiol.">
        <title>High frequency of phylogenetically diverse reductive dehalogenase-homologous genes in deep subseafloor sedimentary metagenomes.</title>
        <authorList>
            <person name="Kawai M."/>
            <person name="Futagami T."/>
            <person name="Toyoda A."/>
            <person name="Takaki Y."/>
            <person name="Nishi S."/>
            <person name="Hori S."/>
            <person name="Arai W."/>
            <person name="Tsubouchi T."/>
            <person name="Morono Y."/>
            <person name="Uchiyama I."/>
            <person name="Ito T."/>
            <person name="Fujiyama A."/>
            <person name="Inagaki F."/>
            <person name="Takami H."/>
        </authorList>
    </citation>
    <scope>NUCLEOTIDE SEQUENCE</scope>
    <source>
        <strain evidence="1">Expedition CK06-06</strain>
    </source>
</reference>
<gene>
    <name evidence="1" type="ORF">S12H4_58144</name>
</gene>
<organism evidence="1">
    <name type="scientific">marine sediment metagenome</name>
    <dbReference type="NCBI Taxonomy" id="412755"/>
    <lineage>
        <taxon>unclassified sequences</taxon>
        <taxon>metagenomes</taxon>
        <taxon>ecological metagenomes</taxon>
    </lineage>
</organism>
<protein>
    <submittedName>
        <fullName evidence="1">Uncharacterized protein</fullName>
    </submittedName>
</protein>
<dbReference type="EMBL" id="BARW01037717">
    <property type="protein sequence ID" value="GAJ17586.1"/>
    <property type="molecule type" value="Genomic_DNA"/>
</dbReference>
<sequence length="159" mass="18771">MKKILFGIAIMTMTSSLFGQARVNRQKISFINQSEKITKATGWAYNATLGEWIDYENVICQNKDYKTKYKSLRSYMMSQRSQNFLNIQFKTVSLDSNTYLLLMQLSQLLKEIIVFSYQYIFLVKFRCLLKLPLTVLKYEKLGCSGCVLVHQYKKLERRR</sequence>
<accession>X1VN25</accession>
<dbReference type="AlphaFoldDB" id="X1VN25"/>
<name>X1VN25_9ZZZZ</name>